<name>A0A848LL00_9BACT</name>
<protein>
    <submittedName>
        <fullName evidence="1">Immunity 49 family protein</fullName>
    </submittedName>
</protein>
<evidence type="ECO:0000313" key="1">
    <source>
        <dbReference type="EMBL" id="NMO18353.1"/>
    </source>
</evidence>
<keyword evidence="2" id="KW-1185">Reference proteome</keyword>
<accession>A0A848LL00</accession>
<organism evidence="1 2">
    <name type="scientific">Pyxidicoccus fallax</name>
    <dbReference type="NCBI Taxonomy" id="394095"/>
    <lineage>
        <taxon>Bacteria</taxon>
        <taxon>Pseudomonadati</taxon>
        <taxon>Myxococcota</taxon>
        <taxon>Myxococcia</taxon>
        <taxon>Myxococcales</taxon>
        <taxon>Cystobacterineae</taxon>
        <taxon>Myxococcaceae</taxon>
        <taxon>Pyxidicoccus</taxon>
    </lineage>
</organism>
<dbReference type="RefSeq" id="WP_169347622.1">
    <property type="nucleotide sequence ID" value="NZ_JABBJJ010000133.1"/>
</dbReference>
<gene>
    <name evidence="1" type="ORF">HG543_26345</name>
</gene>
<evidence type="ECO:0000313" key="2">
    <source>
        <dbReference type="Proteomes" id="UP000518300"/>
    </source>
</evidence>
<sequence>MTSKFLPVLVSNARYQNAKLLEAVERGAAPFPQLLSFCGNHRVMGIGALLLLCDTESFLSHLYKSGRAFLHYLRTPGAGAPVCGKSQPFFDAIAALDWEGARELAFHLSQAGKTDVEYEEDFLFVQFLARHALLEQPAEEARGLLTRYEAALQGTLDARLGVCRALLEKDAKAFNEALEEFLSEREAHYRRLKKKERIALEQWATEAQVSVEGLALLRLAERAGLESRRDHLFIPSLARGRVRPPDEPDSWRTF</sequence>
<dbReference type="Pfam" id="PF15575">
    <property type="entry name" value="Imm49"/>
    <property type="match status" value="1"/>
</dbReference>
<dbReference type="InterPro" id="IPR029074">
    <property type="entry name" value="Imm49"/>
</dbReference>
<reference evidence="1 2" key="1">
    <citation type="submission" date="2020-04" db="EMBL/GenBank/DDBJ databases">
        <title>Draft genome of Pyxidicoccus fallax type strain.</title>
        <authorList>
            <person name="Whitworth D.E."/>
        </authorList>
    </citation>
    <scope>NUCLEOTIDE SEQUENCE [LARGE SCALE GENOMIC DNA]</scope>
    <source>
        <strain evidence="1 2">DSM 14698</strain>
    </source>
</reference>
<dbReference type="Proteomes" id="UP000518300">
    <property type="component" value="Unassembled WGS sequence"/>
</dbReference>
<proteinExistence type="predicted"/>
<dbReference type="EMBL" id="JABBJJ010000133">
    <property type="protein sequence ID" value="NMO18353.1"/>
    <property type="molecule type" value="Genomic_DNA"/>
</dbReference>
<comment type="caution">
    <text evidence="1">The sequence shown here is derived from an EMBL/GenBank/DDBJ whole genome shotgun (WGS) entry which is preliminary data.</text>
</comment>
<dbReference type="AlphaFoldDB" id="A0A848LL00"/>